<keyword evidence="2" id="KW-1003">Cell membrane</keyword>
<organism evidence="8 9">
    <name type="scientific">Roseibium aggregatum</name>
    <dbReference type="NCBI Taxonomy" id="187304"/>
    <lineage>
        <taxon>Bacteria</taxon>
        <taxon>Pseudomonadati</taxon>
        <taxon>Pseudomonadota</taxon>
        <taxon>Alphaproteobacteria</taxon>
        <taxon>Hyphomicrobiales</taxon>
        <taxon>Stappiaceae</taxon>
        <taxon>Roseibium</taxon>
    </lineage>
</organism>
<dbReference type="AlphaFoldDB" id="A0A926SAN1"/>
<feature type="transmembrane region" description="Helical" evidence="6">
    <location>
        <begin position="36"/>
        <end position="55"/>
    </location>
</feature>
<gene>
    <name evidence="8" type="ORF">HK439_25110</name>
</gene>
<evidence type="ECO:0000313" key="8">
    <source>
        <dbReference type="EMBL" id="MBD1549549.1"/>
    </source>
</evidence>
<reference evidence="8" key="1">
    <citation type="submission" date="2020-05" db="EMBL/GenBank/DDBJ databases">
        <title>Identification of trans-AT polyketide cluster in two marine bacteria, producers of a novel glutaramide-containing polyketide sesbanimide D and analogs.</title>
        <authorList>
            <person name="Kacar D."/>
            <person name="Rodriguez P."/>
            <person name="Canedo L."/>
            <person name="Gonzalez E."/>
            <person name="Galan B."/>
            <person name="De La Calle F."/>
            <person name="Garcia J.L."/>
        </authorList>
    </citation>
    <scope>NUCLEOTIDE SEQUENCE</scope>
    <source>
        <strain evidence="8">PHM038</strain>
    </source>
</reference>
<evidence type="ECO:0000256" key="4">
    <source>
        <dbReference type="ARBA" id="ARBA00022989"/>
    </source>
</evidence>
<evidence type="ECO:0000256" key="3">
    <source>
        <dbReference type="ARBA" id="ARBA00022692"/>
    </source>
</evidence>
<name>A0A926SAN1_9HYPH</name>
<dbReference type="EMBL" id="JABFCZ010000043">
    <property type="protein sequence ID" value="MBD1549549.1"/>
    <property type="molecule type" value="Genomic_DNA"/>
</dbReference>
<protein>
    <recommendedName>
        <fullName evidence="7">Cardiolipin synthase N-terminal domain-containing protein</fullName>
    </recommendedName>
</protein>
<sequence>MGVEVGGLLGLLILILDVYAIVKTIGSGSSTGGKVLWVVLILLLPVLGFLLWLVAGPSKPSYA</sequence>
<dbReference type="Proteomes" id="UP000598467">
    <property type="component" value="Unassembled WGS sequence"/>
</dbReference>
<keyword evidence="3 6" id="KW-0812">Transmembrane</keyword>
<keyword evidence="5 6" id="KW-0472">Membrane</keyword>
<comment type="subcellular location">
    <subcellularLocation>
        <location evidence="1">Cell membrane</location>
        <topology evidence="1">Multi-pass membrane protein</topology>
    </subcellularLocation>
</comment>
<evidence type="ECO:0000313" key="9">
    <source>
        <dbReference type="Proteomes" id="UP000598467"/>
    </source>
</evidence>
<feature type="domain" description="Cardiolipin synthase N-terminal" evidence="7">
    <location>
        <begin position="15"/>
        <end position="57"/>
    </location>
</feature>
<evidence type="ECO:0000256" key="2">
    <source>
        <dbReference type="ARBA" id="ARBA00022475"/>
    </source>
</evidence>
<dbReference type="Pfam" id="PF13396">
    <property type="entry name" value="PLDc_N"/>
    <property type="match status" value="1"/>
</dbReference>
<evidence type="ECO:0000256" key="5">
    <source>
        <dbReference type="ARBA" id="ARBA00023136"/>
    </source>
</evidence>
<evidence type="ECO:0000259" key="7">
    <source>
        <dbReference type="Pfam" id="PF13396"/>
    </source>
</evidence>
<evidence type="ECO:0000256" key="6">
    <source>
        <dbReference type="SAM" id="Phobius"/>
    </source>
</evidence>
<evidence type="ECO:0000256" key="1">
    <source>
        <dbReference type="ARBA" id="ARBA00004651"/>
    </source>
</evidence>
<dbReference type="RefSeq" id="WP_190294240.1">
    <property type="nucleotide sequence ID" value="NZ_JABFCZ010000043.1"/>
</dbReference>
<proteinExistence type="predicted"/>
<dbReference type="InterPro" id="IPR027379">
    <property type="entry name" value="CLS_N"/>
</dbReference>
<keyword evidence="4 6" id="KW-1133">Transmembrane helix</keyword>
<dbReference type="GO" id="GO:0005886">
    <property type="term" value="C:plasma membrane"/>
    <property type="evidence" value="ECO:0007669"/>
    <property type="project" value="UniProtKB-SubCell"/>
</dbReference>
<comment type="caution">
    <text evidence="8">The sequence shown here is derived from an EMBL/GenBank/DDBJ whole genome shotgun (WGS) entry which is preliminary data.</text>
</comment>
<accession>A0A926SAN1</accession>